<proteinExistence type="predicted"/>
<sequence>MSIKRVISVKVFLFRLACIQSAAYREIDRTLENNAIGEDVVDATLFKVGHLFGNDHHFLKRLASVDTQFGNTYNSKRSFVQHMYLIQSDAKFTSDHEFISLVKQFEWDKAKQSSNAKVDLVGVLQASPGIGDYFYNLALKGISQLYELFPQDLGATRLGFIVFSDHAEVRLSIDDTATADKIRNNLRGIDTSRPKRCGSSNANTGIQAAYEVFRAATPRPEARKIMVVITNGHSNRGGHSSHEDDVPAPLRARGEGVIIYALGFTAHPVLSGLLEITQGKKYHVIILQHGSSFEKAPQLFSTLRRKFNSEPMNLPRGLITNEILENQEHRRSKNISGPFTTFYDVPDDYYSGDGPNNAPPVLENIRYLYILVIGKESSTSFDINVQEVDI</sequence>
<organism evidence="3 4">
    <name type="scientific">Allacma fusca</name>
    <dbReference type="NCBI Taxonomy" id="39272"/>
    <lineage>
        <taxon>Eukaryota</taxon>
        <taxon>Metazoa</taxon>
        <taxon>Ecdysozoa</taxon>
        <taxon>Arthropoda</taxon>
        <taxon>Hexapoda</taxon>
        <taxon>Collembola</taxon>
        <taxon>Symphypleona</taxon>
        <taxon>Sminthuridae</taxon>
        <taxon>Allacma</taxon>
    </lineage>
</organism>
<dbReference type="InterPro" id="IPR002035">
    <property type="entry name" value="VWF_A"/>
</dbReference>
<dbReference type="SMART" id="SM00327">
    <property type="entry name" value="VWA"/>
    <property type="match status" value="1"/>
</dbReference>
<gene>
    <name evidence="3" type="ORF">AFUS01_LOCUS16920</name>
</gene>
<feature type="signal peptide" evidence="1">
    <location>
        <begin position="1"/>
        <end position="24"/>
    </location>
</feature>
<reference evidence="3" key="1">
    <citation type="submission" date="2021-06" db="EMBL/GenBank/DDBJ databases">
        <authorList>
            <person name="Hodson N. C."/>
            <person name="Mongue J. A."/>
            <person name="Jaron S. K."/>
        </authorList>
    </citation>
    <scope>NUCLEOTIDE SEQUENCE</scope>
</reference>
<keyword evidence="4" id="KW-1185">Reference proteome</keyword>
<dbReference type="AlphaFoldDB" id="A0A8J2JZC4"/>
<dbReference type="PROSITE" id="PS50234">
    <property type="entry name" value="VWFA"/>
    <property type="match status" value="1"/>
</dbReference>
<protein>
    <recommendedName>
        <fullName evidence="2">VWFA domain-containing protein</fullName>
    </recommendedName>
</protein>
<dbReference type="PANTHER" id="PTHR22588">
    <property type="entry name" value="VWFA DOMAIN-CONTAINING PROTEIN"/>
    <property type="match status" value="1"/>
</dbReference>
<feature type="chain" id="PRO_5035214280" description="VWFA domain-containing protein" evidence="1">
    <location>
        <begin position="25"/>
        <end position="390"/>
    </location>
</feature>
<dbReference type="CDD" id="cd00198">
    <property type="entry name" value="vWFA"/>
    <property type="match status" value="1"/>
</dbReference>
<feature type="domain" description="VWFA" evidence="2">
    <location>
        <begin position="119"/>
        <end position="303"/>
    </location>
</feature>
<dbReference type="Proteomes" id="UP000708208">
    <property type="component" value="Unassembled WGS sequence"/>
</dbReference>
<keyword evidence="1" id="KW-0732">Signal</keyword>
<evidence type="ECO:0000256" key="1">
    <source>
        <dbReference type="SAM" id="SignalP"/>
    </source>
</evidence>
<accession>A0A8J2JZC4</accession>
<name>A0A8J2JZC4_9HEXA</name>
<evidence type="ECO:0000259" key="2">
    <source>
        <dbReference type="PROSITE" id="PS50234"/>
    </source>
</evidence>
<dbReference type="InterPro" id="IPR052229">
    <property type="entry name" value="Collagen-VI/PIF"/>
</dbReference>
<dbReference type="PANTHER" id="PTHR22588:SF3">
    <property type="entry name" value="VWFA DOMAIN-CONTAINING PROTEIN"/>
    <property type="match status" value="1"/>
</dbReference>
<dbReference type="Pfam" id="PF00092">
    <property type="entry name" value="VWA"/>
    <property type="match status" value="1"/>
</dbReference>
<evidence type="ECO:0000313" key="3">
    <source>
        <dbReference type="EMBL" id="CAG7728114.1"/>
    </source>
</evidence>
<dbReference type="EMBL" id="CAJVCH010158724">
    <property type="protein sequence ID" value="CAG7728114.1"/>
    <property type="molecule type" value="Genomic_DNA"/>
</dbReference>
<dbReference type="OrthoDB" id="10256829at2759"/>
<comment type="caution">
    <text evidence="3">The sequence shown here is derived from an EMBL/GenBank/DDBJ whole genome shotgun (WGS) entry which is preliminary data.</text>
</comment>
<evidence type="ECO:0000313" key="4">
    <source>
        <dbReference type="Proteomes" id="UP000708208"/>
    </source>
</evidence>